<protein>
    <submittedName>
        <fullName evidence="2">Uncharacterized protein</fullName>
    </submittedName>
</protein>
<keyword evidence="1" id="KW-0812">Transmembrane</keyword>
<keyword evidence="1" id="KW-0472">Membrane</keyword>
<keyword evidence="1" id="KW-1133">Transmembrane helix</keyword>
<dbReference type="AlphaFoldDB" id="A0ABD1ME42"/>
<dbReference type="EMBL" id="JBGMDY010000005">
    <property type="protein sequence ID" value="KAL2334062.1"/>
    <property type="molecule type" value="Genomic_DNA"/>
</dbReference>
<name>A0ABD1ME42_9FABA</name>
<comment type="caution">
    <text evidence="2">The sequence shown here is derived from an EMBL/GenBank/DDBJ whole genome shotgun (WGS) entry which is preliminary data.</text>
</comment>
<evidence type="ECO:0000313" key="2">
    <source>
        <dbReference type="EMBL" id="KAL2334062.1"/>
    </source>
</evidence>
<proteinExistence type="predicted"/>
<accession>A0ABD1ME42</accession>
<reference evidence="2 3" key="1">
    <citation type="submission" date="2024-08" db="EMBL/GenBank/DDBJ databases">
        <title>Insights into the chromosomal genome structure of Flemingia macrophylla.</title>
        <authorList>
            <person name="Ding Y."/>
            <person name="Zhao Y."/>
            <person name="Bi W."/>
            <person name="Wu M."/>
            <person name="Zhao G."/>
            <person name="Gong Y."/>
            <person name="Li W."/>
            <person name="Zhang P."/>
        </authorList>
    </citation>
    <scope>NUCLEOTIDE SEQUENCE [LARGE SCALE GENOMIC DNA]</scope>
    <source>
        <strain evidence="2">DYQJB</strain>
        <tissue evidence="2">Leaf</tissue>
    </source>
</reference>
<dbReference type="Proteomes" id="UP001603857">
    <property type="component" value="Unassembled WGS sequence"/>
</dbReference>
<sequence>MRIRSQPLLQEFGAYVLPMNTILVPVIFRINLERMSILRLMLQTTIADHHISRDKAIDREDSSQLLAQTTTVAETRHLIENMAPKSKQFSAINDAIVIRGVHDVATDTSAETRELEAS</sequence>
<evidence type="ECO:0000313" key="3">
    <source>
        <dbReference type="Proteomes" id="UP001603857"/>
    </source>
</evidence>
<gene>
    <name evidence="2" type="ORF">Fmac_015275</name>
</gene>
<feature type="transmembrane region" description="Helical" evidence="1">
    <location>
        <begin position="12"/>
        <end position="32"/>
    </location>
</feature>
<organism evidence="2 3">
    <name type="scientific">Flemingia macrophylla</name>
    <dbReference type="NCBI Taxonomy" id="520843"/>
    <lineage>
        <taxon>Eukaryota</taxon>
        <taxon>Viridiplantae</taxon>
        <taxon>Streptophyta</taxon>
        <taxon>Embryophyta</taxon>
        <taxon>Tracheophyta</taxon>
        <taxon>Spermatophyta</taxon>
        <taxon>Magnoliopsida</taxon>
        <taxon>eudicotyledons</taxon>
        <taxon>Gunneridae</taxon>
        <taxon>Pentapetalae</taxon>
        <taxon>rosids</taxon>
        <taxon>fabids</taxon>
        <taxon>Fabales</taxon>
        <taxon>Fabaceae</taxon>
        <taxon>Papilionoideae</taxon>
        <taxon>50 kb inversion clade</taxon>
        <taxon>NPAAA clade</taxon>
        <taxon>indigoferoid/millettioid clade</taxon>
        <taxon>Phaseoleae</taxon>
        <taxon>Flemingia</taxon>
    </lineage>
</organism>
<keyword evidence="3" id="KW-1185">Reference proteome</keyword>
<evidence type="ECO:0000256" key="1">
    <source>
        <dbReference type="SAM" id="Phobius"/>
    </source>
</evidence>